<dbReference type="Proteomes" id="UP001162834">
    <property type="component" value="Chromosome"/>
</dbReference>
<protein>
    <submittedName>
        <fullName evidence="2">Uncharacterized protein</fullName>
    </submittedName>
</protein>
<accession>A0A9E7C0K5</accession>
<evidence type="ECO:0000256" key="1">
    <source>
        <dbReference type="SAM" id="MobiDB-lite"/>
    </source>
</evidence>
<evidence type="ECO:0000313" key="3">
    <source>
        <dbReference type="Proteomes" id="UP001162834"/>
    </source>
</evidence>
<feature type="region of interest" description="Disordered" evidence="1">
    <location>
        <begin position="1"/>
        <end position="22"/>
    </location>
</feature>
<organism evidence="2 3">
    <name type="scientific">Capillimicrobium parvum</name>
    <dbReference type="NCBI Taxonomy" id="2884022"/>
    <lineage>
        <taxon>Bacteria</taxon>
        <taxon>Bacillati</taxon>
        <taxon>Actinomycetota</taxon>
        <taxon>Thermoleophilia</taxon>
        <taxon>Solirubrobacterales</taxon>
        <taxon>Capillimicrobiaceae</taxon>
        <taxon>Capillimicrobium</taxon>
    </lineage>
</organism>
<gene>
    <name evidence="2" type="ORF">DSM104329_02887</name>
</gene>
<reference evidence="2" key="1">
    <citation type="journal article" date="2022" name="Int. J. Syst. Evol. Microbiol.">
        <title>Pseudomonas aegrilactucae sp. nov. and Pseudomonas morbosilactucae sp. nov., pathogens causing bacterial rot of lettuce in Japan.</title>
        <authorList>
            <person name="Sawada H."/>
            <person name="Fujikawa T."/>
            <person name="Satou M."/>
        </authorList>
    </citation>
    <scope>NUCLEOTIDE SEQUENCE</scope>
    <source>
        <strain evidence="2">0166_1</strain>
    </source>
</reference>
<evidence type="ECO:0000313" key="2">
    <source>
        <dbReference type="EMBL" id="UGS36481.1"/>
    </source>
</evidence>
<dbReference type="AlphaFoldDB" id="A0A9E7C0K5"/>
<name>A0A9E7C0K5_9ACTN</name>
<dbReference type="EMBL" id="CP087164">
    <property type="protein sequence ID" value="UGS36481.1"/>
    <property type="molecule type" value="Genomic_DNA"/>
</dbReference>
<keyword evidence="3" id="KW-1185">Reference proteome</keyword>
<dbReference type="KEGG" id="sbae:DSM104329_02887"/>
<proteinExistence type="predicted"/>
<sequence>MDAHEPIHVTVAGSGDDPRSTVDPPGVVIHRVPALHPDDVVTLPNGLRVTSVARTLVDCAQTESPRELCAMFRRAQELGLLDLDAVDACIARLEWRPSTRMLNAVIAEFRARQA</sequence>